<gene>
    <name evidence="3" type="ORF">METZ01_LOCUS471429</name>
</gene>
<dbReference type="PANTHER" id="PTHR43100">
    <property type="entry name" value="GLUTAMATE SYNTHASE [NADPH] SMALL CHAIN"/>
    <property type="match status" value="1"/>
</dbReference>
<dbReference type="PANTHER" id="PTHR43100:SF2">
    <property type="entry name" value="BNAA03G19380D PROTEIN"/>
    <property type="match status" value="1"/>
</dbReference>
<evidence type="ECO:0000259" key="2">
    <source>
        <dbReference type="Pfam" id="PF01645"/>
    </source>
</evidence>
<name>A0A383BGQ1_9ZZZZ</name>
<dbReference type="AlphaFoldDB" id="A0A383BGQ1"/>
<evidence type="ECO:0000313" key="3">
    <source>
        <dbReference type="EMBL" id="SVE18575.1"/>
    </source>
</evidence>
<comment type="similarity">
    <text evidence="1">Belongs to the glutamate synthase family.</text>
</comment>
<accession>A0A383BGQ1</accession>
<evidence type="ECO:0000256" key="1">
    <source>
        <dbReference type="ARBA" id="ARBA00009716"/>
    </source>
</evidence>
<proteinExistence type="inferred from homology"/>
<organism evidence="3">
    <name type="scientific">marine metagenome</name>
    <dbReference type="NCBI Taxonomy" id="408172"/>
    <lineage>
        <taxon>unclassified sequences</taxon>
        <taxon>metagenomes</taxon>
        <taxon>ecological metagenomes</taxon>
    </lineage>
</organism>
<feature type="non-terminal residue" evidence="3">
    <location>
        <position position="246"/>
    </location>
</feature>
<dbReference type="GO" id="GO:0006537">
    <property type="term" value="P:glutamate biosynthetic process"/>
    <property type="evidence" value="ECO:0007669"/>
    <property type="project" value="InterPro"/>
</dbReference>
<reference evidence="3" key="1">
    <citation type="submission" date="2018-05" db="EMBL/GenBank/DDBJ databases">
        <authorList>
            <person name="Lanie J.A."/>
            <person name="Ng W.-L."/>
            <person name="Kazmierczak K.M."/>
            <person name="Andrzejewski T.M."/>
            <person name="Davidsen T.M."/>
            <person name="Wayne K.J."/>
            <person name="Tettelin H."/>
            <person name="Glass J.I."/>
            <person name="Rusch D."/>
            <person name="Podicherti R."/>
            <person name="Tsui H.-C.T."/>
            <person name="Winkler M.E."/>
        </authorList>
    </citation>
    <scope>NUCLEOTIDE SEQUENCE</scope>
</reference>
<feature type="non-terminal residue" evidence="3">
    <location>
        <position position="1"/>
    </location>
</feature>
<dbReference type="InterPro" id="IPR002932">
    <property type="entry name" value="Glu_synthdom"/>
</dbReference>
<dbReference type="Pfam" id="PF01645">
    <property type="entry name" value="Glu_synthase"/>
    <property type="match status" value="1"/>
</dbReference>
<dbReference type="Gene3D" id="3.20.20.70">
    <property type="entry name" value="Aldolase class I"/>
    <property type="match status" value="1"/>
</dbReference>
<dbReference type="InterPro" id="IPR013785">
    <property type="entry name" value="Aldolase_TIM"/>
</dbReference>
<dbReference type="SUPFAM" id="SSF51395">
    <property type="entry name" value="FMN-linked oxidoreductases"/>
    <property type="match status" value="1"/>
</dbReference>
<dbReference type="CDD" id="cd02808">
    <property type="entry name" value="GltS_FMN"/>
    <property type="match status" value="1"/>
</dbReference>
<dbReference type="InterPro" id="IPR051394">
    <property type="entry name" value="Glutamate_Synthase"/>
</dbReference>
<dbReference type="EMBL" id="UINC01199919">
    <property type="protein sequence ID" value="SVE18575.1"/>
    <property type="molecule type" value="Genomic_DNA"/>
</dbReference>
<feature type="domain" description="Glutamate synthase" evidence="2">
    <location>
        <begin position="1"/>
        <end position="221"/>
    </location>
</feature>
<sequence>GAKPGEGGQLPGFKVTKDIAKLRYSTPGVTLISPPPHHDIYSIEDLAQLIYDLKQVNPNARVGVKLVASSGVGTIAAGVAKAKADIILISGHSGGTGASPQTSIKYVGIPWEMGLTEANQILTLNNLRHSVTLRTDGGIKTGRDVVIAAMMGAEEFGIGTTSLVAMGCILVRQCHSNTCPVGVCTQDEKLREKFTGTPEKVVNLFTFIAEEVREILASLGFKSLNEIIGRTDLLRQVSKGSESLDD</sequence>
<dbReference type="GO" id="GO:0015930">
    <property type="term" value="F:glutamate synthase activity"/>
    <property type="evidence" value="ECO:0007669"/>
    <property type="project" value="InterPro"/>
</dbReference>
<protein>
    <recommendedName>
        <fullName evidence="2">Glutamate synthase domain-containing protein</fullName>
    </recommendedName>
</protein>